<protein>
    <submittedName>
        <fullName evidence="5">Helix-turn-helix transcriptional regulator</fullName>
    </submittedName>
</protein>
<comment type="caution">
    <text evidence="5">The sequence shown here is derived from an EMBL/GenBank/DDBJ whole genome shotgun (WGS) entry which is preliminary data.</text>
</comment>
<evidence type="ECO:0000313" key="5">
    <source>
        <dbReference type="EMBL" id="KAA5804641.1"/>
    </source>
</evidence>
<dbReference type="PANTHER" id="PTHR40661:SF3">
    <property type="entry name" value="FELS-1 PROPHAGE TRANSCRIPTIONAL REGULATOR"/>
    <property type="match status" value="1"/>
</dbReference>
<dbReference type="PANTHER" id="PTHR40661">
    <property type="match status" value="1"/>
</dbReference>
<reference evidence="5 6" key="1">
    <citation type="submission" date="2019-09" db="EMBL/GenBank/DDBJ databases">
        <authorList>
            <person name="Kevbrin V."/>
            <person name="Grouzdev D.S."/>
        </authorList>
    </citation>
    <scope>NUCLEOTIDE SEQUENCE [LARGE SCALE GENOMIC DNA]</scope>
    <source>
        <strain evidence="5 6">G-192</strain>
    </source>
</reference>
<dbReference type="GO" id="GO:0003677">
    <property type="term" value="F:DNA binding"/>
    <property type="evidence" value="ECO:0007669"/>
    <property type="project" value="UniProtKB-KW"/>
</dbReference>
<evidence type="ECO:0000256" key="2">
    <source>
        <dbReference type="ARBA" id="ARBA00023125"/>
    </source>
</evidence>
<accession>A0A5M6ZQT7</accession>
<dbReference type="AlphaFoldDB" id="A0A5M6ZQT7"/>
<dbReference type="Proteomes" id="UP000325122">
    <property type="component" value="Unassembled WGS sequence"/>
</dbReference>
<keyword evidence="1" id="KW-0805">Transcription regulation</keyword>
<evidence type="ECO:0000256" key="3">
    <source>
        <dbReference type="ARBA" id="ARBA00023163"/>
    </source>
</evidence>
<dbReference type="EMBL" id="VWOJ01000001">
    <property type="protein sequence ID" value="KAA5804641.1"/>
    <property type="molecule type" value="Genomic_DNA"/>
</dbReference>
<evidence type="ECO:0000259" key="4">
    <source>
        <dbReference type="Pfam" id="PF00717"/>
    </source>
</evidence>
<keyword evidence="2" id="KW-0238">DNA-binding</keyword>
<dbReference type="CDD" id="cd06529">
    <property type="entry name" value="S24_LexA-like"/>
    <property type="match status" value="1"/>
</dbReference>
<feature type="domain" description="Peptidase S24/S26A/S26B/S26C" evidence="4">
    <location>
        <begin position="85"/>
        <end position="204"/>
    </location>
</feature>
<name>A0A5M6ZQT7_9PROT</name>
<keyword evidence="6" id="KW-1185">Reference proteome</keyword>
<dbReference type="Gene3D" id="2.10.109.10">
    <property type="entry name" value="Umud Fragment, subunit A"/>
    <property type="match status" value="1"/>
</dbReference>
<dbReference type="Pfam" id="PF00717">
    <property type="entry name" value="Peptidase_S24"/>
    <property type="match status" value="1"/>
</dbReference>
<dbReference type="RefSeq" id="WP_150021672.1">
    <property type="nucleotide sequence ID" value="NZ_VWOJ01000001.1"/>
</dbReference>
<sequence>MLTHSQIWRGVDRLAERTGLSPSGLARQAGLDPTTFNPSKRISADGTKLRWPSTESIAKALAAARLGFEDFAALAAGAAGGRSVPLIGFAQAGSHGYFDDAGFPVGAGWEEVRFPGVDDEDAYALEIAGDSMAPVYRDGDRIVVAPHAAPRRGDRVVVKTRSGEVMAKELGRVTNQSVELVSLNPAYDNRVLDTADIVWMARIVWASQ</sequence>
<dbReference type="InterPro" id="IPR036286">
    <property type="entry name" value="LexA/Signal_pep-like_sf"/>
</dbReference>
<keyword evidence="3" id="KW-0804">Transcription</keyword>
<dbReference type="InterPro" id="IPR039418">
    <property type="entry name" value="LexA-like"/>
</dbReference>
<evidence type="ECO:0000313" key="6">
    <source>
        <dbReference type="Proteomes" id="UP000325122"/>
    </source>
</evidence>
<dbReference type="SUPFAM" id="SSF51306">
    <property type="entry name" value="LexA/Signal peptidase"/>
    <property type="match status" value="1"/>
</dbReference>
<organism evidence="5 6">
    <name type="scientific">Alkalicaulis satelles</name>
    <dbReference type="NCBI Taxonomy" id="2609175"/>
    <lineage>
        <taxon>Bacteria</taxon>
        <taxon>Pseudomonadati</taxon>
        <taxon>Pseudomonadota</taxon>
        <taxon>Alphaproteobacteria</taxon>
        <taxon>Maricaulales</taxon>
        <taxon>Maricaulaceae</taxon>
        <taxon>Alkalicaulis</taxon>
    </lineage>
</organism>
<gene>
    <name evidence="5" type="ORF">F1654_01140</name>
</gene>
<proteinExistence type="predicted"/>
<dbReference type="InterPro" id="IPR015927">
    <property type="entry name" value="Peptidase_S24_S26A/B/C"/>
</dbReference>
<evidence type="ECO:0000256" key="1">
    <source>
        <dbReference type="ARBA" id="ARBA00023015"/>
    </source>
</evidence>